<dbReference type="SUPFAM" id="SSF54427">
    <property type="entry name" value="NTF2-like"/>
    <property type="match status" value="1"/>
</dbReference>
<dbReference type="RefSeq" id="WP_194028808.1">
    <property type="nucleotide sequence ID" value="NZ_JADEWZ010000008.1"/>
</dbReference>
<dbReference type="AlphaFoldDB" id="A0A8J7IT98"/>
<reference evidence="2" key="1">
    <citation type="submission" date="2020-10" db="EMBL/GenBank/DDBJ databases">
        <authorList>
            <person name="Castelo-Branco R."/>
            <person name="Eusebio N."/>
            <person name="Adriana R."/>
            <person name="Vieira A."/>
            <person name="Brugerolle De Fraissinette N."/>
            <person name="Rezende De Castro R."/>
            <person name="Schneider M.P."/>
            <person name="Vasconcelos V."/>
            <person name="Leao P.N."/>
        </authorList>
    </citation>
    <scope>NUCLEOTIDE SEQUENCE</scope>
    <source>
        <strain evidence="2">LEGE 07157</strain>
    </source>
</reference>
<comment type="caution">
    <text evidence="2">The sequence shown here is derived from an EMBL/GenBank/DDBJ whole genome shotgun (WGS) entry which is preliminary data.</text>
</comment>
<evidence type="ECO:0000313" key="3">
    <source>
        <dbReference type="Proteomes" id="UP000654482"/>
    </source>
</evidence>
<dbReference type="Gene3D" id="3.10.450.50">
    <property type="match status" value="1"/>
</dbReference>
<sequence>MELPSPELLDTAQKGFEAFCAGLATGEWERFIAMLSDDFTFSFPVGSYKGVNVGKEKAAAFFAYASQQVFSEGLIIELERRTYNATTVVFEGRSTGRMFGKPYENQVAVSFEARNGEICSYREYLAVVIPPETK</sequence>
<name>A0A8J7IT98_9CYAN</name>
<protein>
    <submittedName>
        <fullName evidence="2">Nuclear transport factor 2 family protein</fullName>
    </submittedName>
</protein>
<keyword evidence="3" id="KW-1185">Reference proteome</keyword>
<accession>A0A8J7IT98</accession>
<gene>
    <name evidence="2" type="ORF">IQ249_07435</name>
</gene>
<dbReference type="EMBL" id="JADEWZ010000008">
    <property type="protein sequence ID" value="MBE9115723.1"/>
    <property type="molecule type" value="Genomic_DNA"/>
</dbReference>
<dbReference type="InterPro" id="IPR037401">
    <property type="entry name" value="SnoaL-like"/>
</dbReference>
<dbReference type="Pfam" id="PF12680">
    <property type="entry name" value="SnoaL_2"/>
    <property type="match status" value="1"/>
</dbReference>
<evidence type="ECO:0000259" key="1">
    <source>
        <dbReference type="Pfam" id="PF12680"/>
    </source>
</evidence>
<organism evidence="2 3">
    <name type="scientific">Lusitaniella coriacea LEGE 07157</name>
    <dbReference type="NCBI Taxonomy" id="945747"/>
    <lineage>
        <taxon>Bacteria</taxon>
        <taxon>Bacillati</taxon>
        <taxon>Cyanobacteriota</taxon>
        <taxon>Cyanophyceae</taxon>
        <taxon>Spirulinales</taxon>
        <taxon>Lusitaniellaceae</taxon>
        <taxon>Lusitaniella</taxon>
    </lineage>
</organism>
<proteinExistence type="predicted"/>
<evidence type="ECO:0000313" key="2">
    <source>
        <dbReference type="EMBL" id="MBE9115723.1"/>
    </source>
</evidence>
<feature type="domain" description="SnoaL-like" evidence="1">
    <location>
        <begin position="17"/>
        <end position="120"/>
    </location>
</feature>
<dbReference type="InterPro" id="IPR032710">
    <property type="entry name" value="NTF2-like_dom_sf"/>
</dbReference>
<dbReference type="Proteomes" id="UP000654482">
    <property type="component" value="Unassembled WGS sequence"/>
</dbReference>